<dbReference type="Pfam" id="PF03250">
    <property type="entry name" value="Tropomodulin"/>
    <property type="match status" value="1"/>
</dbReference>
<accession>A0A9D4LKB8</accession>
<dbReference type="GO" id="GO:0005856">
    <property type="term" value="C:cytoskeleton"/>
    <property type="evidence" value="ECO:0007669"/>
    <property type="project" value="UniProtKB-SubCell"/>
</dbReference>
<evidence type="ECO:0008006" key="7">
    <source>
        <dbReference type="Google" id="ProtNLM"/>
    </source>
</evidence>
<feature type="compositionally biased region" description="Basic and acidic residues" evidence="4">
    <location>
        <begin position="113"/>
        <end position="124"/>
    </location>
</feature>
<dbReference type="GO" id="GO:0007015">
    <property type="term" value="P:actin filament organization"/>
    <property type="evidence" value="ECO:0007669"/>
    <property type="project" value="TreeGrafter"/>
</dbReference>
<dbReference type="PANTHER" id="PTHR10901:SF6">
    <property type="entry name" value="TROPOMODULIN, ISOFORM N"/>
    <property type="match status" value="1"/>
</dbReference>
<gene>
    <name evidence="5" type="ORF">DPMN_023044</name>
</gene>
<dbReference type="FunFam" id="3.80.10.10:FF:000099">
    <property type="entry name" value="Tropomodulin, isoform C"/>
    <property type="match status" value="1"/>
</dbReference>
<dbReference type="PANTHER" id="PTHR10901">
    <property type="entry name" value="TROPOMODULIN"/>
    <property type="match status" value="1"/>
</dbReference>
<dbReference type="OrthoDB" id="2163268at2759"/>
<reference evidence="5" key="1">
    <citation type="journal article" date="2019" name="bioRxiv">
        <title>The Genome of the Zebra Mussel, Dreissena polymorpha: A Resource for Invasive Species Research.</title>
        <authorList>
            <person name="McCartney M.A."/>
            <person name="Auch B."/>
            <person name="Kono T."/>
            <person name="Mallez S."/>
            <person name="Zhang Y."/>
            <person name="Obille A."/>
            <person name="Becker A."/>
            <person name="Abrahante J.E."/>
            <person name="Garbe J."/>
            <person name="Badalamenti J.P."/>
            <person name="Herman A."/>
            <person name="Mangelson H."/>
            <person name="Liachko I."/>
            <person name="Sullivan S."/>
            <person name="Sone E.D."/>
            <person name="Koren S."/>
            <person name="Silverstein K.A.T."/>
            <person name="Beckman K.B."/>
            <person name="Gohl D.M."/>
        </authorList>
    </citation>
    <scope>NUCLEOTIDE SEQUENCE</scope>
    <source>
        <strain evidence="5">Duluth1</strain>
        <tissue evidence="5">Whole animal</tissue>
    </source>
</reference>
<dbReference type="InterPro" id="IPR004934">
    <property type="entry name" value="TMOD"/>
</dbReference>
<dbReference type="AlphaFoldDB" id="A0A9D4LKB8"/>
<evidence type="ECO:0000313" key="5">
    <source>
        <dbReference type="EMBL" id="KAH3860153.1"/>
    </source>
</evidence>
<comment type="subcellular location">
    <subcellularLocation>
        <location evidence="1">Cytoplasm</location>
        <location evidence="1">Cytoskeleton</location>
    </subcellularLocation>
</comment>
<keyword evidence="6" id="KW-1185">Reference proteome</keyword>
<organism evidence="5 6">
    <name type="scientific">Dreissena polymorpha</name>
    <name type="common">Zebra mussel</name>
    <name type="synonym">Mytilus polymorpha</name>
    <dbReference type="NCBI Taxonomy" id="45954"/>
    <lineage>
        <taxon>Eukaryota</taxon>
        <taxon>Metazoa</taxon>
        <taxon>Spiralia</taxon>
        <taxon>Lophotrochozoa</taxon>
        <taxon>Mollusca</taxon>
        <taxon>Bivalvia</taxon>
        <taxon>Autobranchia</taxon>
        <taxon>Heteroconchia</taxon>
        <taxon>Euheterodonta</taxon>
        <taxon>Imparidentia</taxon>
        <taxon>Neoheterodontei</taxon>
        <taxon>Myida</taxon>
        <taxon>Dreissenoidea</taxon>
        <taxon>Dreissenidae</taxon>
        <taxon>Dreissena</taxon>
    </lineage>
</organism>
<keyword evidence="3" id="KW-0206">Cytoskeleton</keyword>
<dbReference type="SUPFAM" id="SSF52047">
    <property type="entry name" value="RNI-like"/>
    <property type="match status" value="1"/>
</dbReference>
<comment type="caution">
    <text evidence="5">The sequence shown here is derived from an EMBL/GenBank/DDBJ whole genome shotgun (WGS) entry which is preliminary data.</text>
</comment>
<dbReference type="GO" id="GO:0030239">
    <property type="term" value="P:myofibril assembly"/>
    <property type="evidence" value="ECO:0007669"/>
    <property type="project" value="TreeGrafter"/>
</dbReference>
<reference evidence="5" key="2">
    <citation type="submission" date="2020-11" db="EMBL/GenBank/DDBJ databases">
        <authorList>
            <person name="McCartney M.A."/>
            <person name="Auch B."/>
            <person name="Kono T."/>
            <person name="Mallez S."/>
            <person name="Becker A."/>
            <person name="Gohl D.M."/>
            <person name="Silverstein K.A.T."/>
            <person name="Koren S."/>
            <person name="Bechman K.B."/>
            <person name="Herman A."/>
            <person name="Abrahante J.E."/>
            <person name="Garbe J."/>
        </authorList>
    </citation>
    <scope>NUCLEOTIDE SEQUENCE</scope>
    <source>
        <strain evidence="5">Duluth1</strain>
        <tissue evidence="5">Whole animal</tissue>
    </source>
</reference>
<sequence>MTDSAEFVKMAGKKNVDPDLDLENLDDLLAQLTAAEIDELNGDFDPDNSFLPPSERMKPQTTKDPTGPFSRKKLLAFLEKKAKEEKDWDITQYIKKAPVDSAGSPAVTVNPWKPKEVPKTQAERDMDTEWDEILQQATEDELVDLAAVLGFHGMLNQTQFYASENNERLEGGGFSGVAKSEPLKAAPIAPPNTTDVEDSIKRINSNDSTLKHLNLNNIKNISFERLEAVCDGLKSNTQLEVLEMASVAMTDRVAKRLAEALKVNKSLQSLNIESNFVTGDIIVEILKSINVHKTVTEFRAANQKPEALGNKVETKIIRLVQENDKLMKLGLAFEFSETRVKVTEKLQDNYDQFRKKRVADKGQA</sequence>
<evidence type="ECO:0000313" key="6">
    <source>
        <dbReference type="Proteomes" id="UP000828390"/>
    </source>
</evidence>
<dbReference type="Gene3D" id="3.80.10.10">
    <property type="entry name" value="Ribonuclease Inhibitor"/>
    <property type="match status" value="1"/>
</dbReference>
<evidence type="ECO:0000256" key="4">
    <source>
        <dbReference type="SAM" id="MobiDB-lite"/>
    </source>
</evidence>
<evidence type="ECO:0000256" key="2">
    <source>
        <dbReference type="ARBA" id="ARBA00022490"/>
    </source>
</evidence>
<feature type="region of interest" description="Disordered" evidence="4">
    <location>
        <begin position="101"/>
        <end position="124"/>
    </location>
</feature>
<dbReference type="EMBL" id="JAIWYP010000002">
    <property type="protein sequence ID" value="KAH3860153.1"/>
    <property type="molecule type" value="Genomic_DNA"/>
</dbReference>
<protein>
    <recommendedName>
        <fullName evidence="7">Tropomodulin</fullName>
    </recommendedName>
</protein>
<evidence type="ECO:0000256" key="3">
    <source>
        <dbReference type="ARBA" id="ARBA00023212"/>
    </source>
</evidence>
<dbReference type="GO" id="GO:0005523">
    <property type="term" value="F:tropomyosin binding"/>
    <property type="evidence" value="ECO:0007669"/>
    <property type="project" value="InterPro"/>
</dbReference>
<dbReference type="InterPro" id="IPR032675">
    <property type="entry name" value="LRR_dom_sf"/>
</dbReference>
<dbReference type="Proteomes" id="UP000828390">
    <property type="component" value="Unassembled WGS sequence"/>
</dbReference>
<keyword evidence="2" id="KW-0963">Cytoplasm</keyword>
<name>A0A9D4LKB8_DREPO</name>
<evidence type="ECO:0000256" key="1">
    <source>
        <dbReference type="ARBA" id="ARBA00004245"/>
    </source>
</evidence>
<dbReference type="GO" id="GO:0030016">
    <property type="term" value="C:myofibril"/>
    <property type="evidence" value="ECO:0007669"/>
    <property type="project" value="TreeGrafter"/>
</dbReference>
<feature type="region of interest" description="Disordered" evidence="4">
    <location>
        <begin position="40"/>
        <end position="69"/>
    </location>
</feature>
<dbReference type="GO" id="GO:0051694">
    <property type="term" value="P:pointed-end actin filament capping"/>
    <property type="evidence" value="ECO:0007669"/>
    <property type="project" value="InterPro"/>
</dbReference>
<proteinExistence type="predicted"/>